<accession>A0AAV0FC34</accession>
<dbReference type="SUPFAM" id="SSF56672">
    <property type="entry name" value="DNA/RNA polymerases"/>
    <property type="match status" value="1"/>
</dbReference>
<dbReference type="EMBL" id="CAMAPF010000055">
    <property type="protein sequence ID" value="CAH9085925.1"/>
    <property type="molecule type" value="Genomic_DNA"/>
</dbReference>
<evidence type="ECO:0000313" key="2">
    <source>
        <dbReference type="EMBL" id="CAH9133098.1"/>
    </source>
</evidence>
<gene>
    <name evidence="2" type="ORF">CEPIT_LOCUS32685</name>
    <name evidence="1" type="ORF">CEPIT_LOCUS9629</name>
</gene>
<dbReference type="InterPro" id="IPR043502">
    <property type="entry name" value="DNA/RNA_pol_sf"/>
</dbReference>
<comment type="caution">
    <text evidence="2">The sequence shown here is derived from an EMBL/GenBank/DDBJ whole genome shotgun (WGS) entry which is preliminary data.</text>
</comment>
<sequence length="200" mass="22210">MHAPTETHWQGVKRILRYLKGTLNHGLFLNRSTPLTLSVFSDSDWGGVTDGGLSTTAYVLYLGGNIISWKSAKQKTVSRSSTEAEYKAIANASAEMLWVRSLLTELGISLVSTPQLFCDNQGATYVCSNPVFHSRMKHFALDFFFVRELVEHGQLIVKHISTKHQIADILTKPLGKAPFQLFRSKLGVSNGSSILRGRIE</sequence>
<dbReference type="Proteomes" id="UP001152523">
    <property type="component" value="Unassembled WGS sequence"/>
</dbReference>
<reference evidence="2" key="1">
    <citation type="submission" date="2022-07" db="EMBL/GenBank/DDBJ databases">
        <authorList>
            <person name="Macas J."/>
            <person name="Novak P."/>
            <person name="Neumann P."/>
        </authorList>
    </citation>
    <scope>NUCLEOTIDE SEQUENCE</scope>
</reference>
<protein>
    <submittedName>
        <fullName evidence="2">Uncharacterized protein</fullName>
    </submittedName>
</protein>
<proteinExistence type="predicted"/>
<dbReference type="EMBL" id="CAMAPF010000974">
    <property type="protein sequence ID" value="CAH9133098.1"/>
    <property type="molecule type" value="Genomic_DNA"/>
</dbReference>
<dbReference type="PANTHER" id="PTHR11439">
    <property type="entry name" value="GAG-POL-RELATED RETROTRANSPOSON"/>
    <property type="match status" value="1"/>
</dbReference>
<evidence type="ECO:0000313" key="3">
    <source>
        <dbReference type="Proteomes" id="UP001152523"/>
    </source>
</evidence>
<organism evidence="2 3">
    <name type="scientific">Cuscuta epithymum</name>
    <dbReference type="NCBI Taxonomy" id="186058"/>
    <lineage>
        <taxon>Eukaryota</taxon>
        <taxon>Viridiplantae</taxon>
        <taxon>Streptophyta</taxon>
        <taxon>Embryophyta</taxon>
        <taxon>Tracheophyta</taxon>
        <taxon>Spermatophyta</taxon>
        <taxon>Magnoliopsida</taxon>
        <taxon>eudicotyledons</taxon>
        <taxon>Gunneridae</taxon>
        <taxon>Pentapetalae</taxon>
        <taxon>asterids</taxon>
        <taxon>lamiids</taxon>
        <taxon>Solanales</taxon>
        <taxon>Convolvulaceae</taxon>
        <taxon>Cuscuteae</taxon>
        <taxon>Cuscuta</taxon>
        <taxon>Cuscuta subgen. Cuscuta</taxon>
    </lineage>
</organism>
<keyword evidence="3" id="KW-1185">Reference proteome</keyword>
<evidence type="ECO:0000313" key="1">
    <source>
        <dbReference type="EMBL" id="CAH9085925.1"/>
    </source>
</evidence>
<dbReference type="AlphaFoldDB" id="A0AAV0FC34"/>
<name>A0AAV0FC34_9ASTE</name>
<dbReference type="CDD" id="cd09272">
    <property type="entry name" value="RNase_HI_RT_Ty1"/>
    <property type="match status" value="1"/>
</dbReference>
<dbReference type="PANTHER" id="PTHR11439:SF450">
    <property type="entry name" value="REVERSE TRANSCRIPTASE TY1_COPIA-TYPE DOMAIN-CONTAINING PROTEIN"/>
    <property type="match status" value="1"/>
</dbReference>